<evidence type="ECO:0000256" key="1">
    <source>
        <dbReference type="SAM" id="Coils"/>
    </source>
</evidence>
<feature type="coiled-coil region" evidence="1">
    <location>
        <begin position="126"/>
        <end position="187"/>
    </location>
</feature>
<keyword evidence="2" id="KW-1133">Transmembrane helix</keyword>
<proteinExistence type="predicted"/>
<keyword evidence="2" id="KW-0472">Membrane</keyword>
<organism evidence="3">
    <name type="scientific">uncultured Thiotrichaceae bacterium</name>
    <dbReference type="NCBI Taxonomy" id="298394"/>
    <lineage>
        <taxon>Bacteria</taxon>
        <taxon>Pseudomonadati</taxon>
        <taxon>Pseudomonadota</taxon>
        <taxon>Gammaproteobacteria</taxon>
        <taxon>Thiotrichales</taxon>
        <taxon>Thiotrichaceae</taxon>
        <taxon>environmental samples</taxon>
    </lineage>
</organism>
<keyword evidence="2" id="KW-0812">Transmembrane</keyword>
<accession>A0A6S6UGG1</accession>
<reference evidence="3" key="1">
    <citation type="submission" date="2020-01" db="EMBL/GenBank/DDBJ databases">
        <authorList>
            <person name="Meier V. D."/>
            <person name="Meier V D."/>
        </authorList>
    </citation>
    <scope>NUCLEOTIDE SEQUENCE</scope>
    <source>
        <strain evidence="3">HLG_WM_MAG_09</strain>
    </source>
</reference>
<name>A0A6S6UGG1_9GAMM</name>
<evidence type="ECO:0000256" key="2">
    <source>
        <dbReference type="SAM" id="Phobius"/>
    </source>
</evidence>
<evidence type="ECO:0000313" key="3">
    <source>
        <dbReference type="EMBL" id="CAA6828914.1"/>
    </source>
</evidence>
<keyword evidence="1" id="KW-0175">Coiled coil</keyword>
<dbReference type="EMBL" id="CACVAT010000485">
    <property type="protein sequence ID" value="CAA6828914.1"/>
    <property type="molecule type" value="Genomic_DNA"/>
</dbReference>
<sequence>MSESLYNLSIVRYTSDKPVEVLVRDLLDVMGKASDSYLEYKLSESLLFEESSSAILENVGQTEGERYQQLFLEHQVETKLYPALQLVAKEERESGVGEDYICPSCEHQQPKAAEDKDICEKCGISGQKYSQKIKKQQKRKDIYEAEKRKLEQSQTESLKVAQVRAEHEEAEELREDARSKLGMKKENRVIIALGSVVGVLAIAAIGYFVFEEINREPDQAAGLVAGVVNTDKNAVSTGTTATTEGVAGKKITTDQALQAIQTLTGNGSKAVAVSGNDALPELAEVEGASASSELAAIIKQVEKPPAELSSLQLEALTATLKSAGLNVFGYTESGQYKQLLPKLIRLLELDKPDLGVVFAESADDPYSRSLLILMIAQSEQQKNRSTHNDGILLAMKQVAVSTESEQLMPLLTAALSQAHAFTGDVASAEKLLDKAIEEAEKMADIPQQTVQWLTRMLIDHQHFNHLAGSEKLTSKLEALAESTDSVEEQLMASSIYTQLAAISVGSGDITDAASWLKNIPGKKNSQYLQAQLDDM</sequence>
<gene>
    <name evidence="3" type="ORF">HELGO_WM21069</name>
</gene>
<dbReference type="AlphaFoldDB" id="A0A6S6UGG1"/>
<feature type="transmembrane region" description="Helical" evidence="2">
    <location>
        <begin position="189"/>
        <end position="210"/>
    </location>
</feature>
<protein>
    <submittedName>
        <fullName evidence="3">Uncharacterized protein</fullName>
    </submittedName>
</protein>